<name>A0A2S6I9M4_9BACT</name>
<dbReference type="Gene3D" id="3.40.710.10">
    <property type="entry name" value="DD-peptidase/beta-lactamase superfamily"/>
    <property type="match status" value="1"/>
</dbReference>
<feature type="domain" description="Beta-lactamase-related" evidence="2">
    <location>
        <begin position="62"/>
        <end position="322"/>
    </location>
</feature>
<feature type="chain" id="PRO_5015517215" evidence="1">
    <location>
        <begin position="21"/>
        <end position="439"/>
    </location>
</feature>
<dbReference type="SUPFAM" id="SSF56601">
    <property type="entry name" value="beta-lactamase/transpeptidase-like"/>
    <property type="match status" value="1"/>
</dbReference>
<keyword evidence="1" id="KW-0732">Signal</keyword>
<dbReference type="Proteomes" id="UP000237662">
    <property type="component" value="Unassembled WGS sequence"/>
</dbReference>
<dbReference type="PANTHER" id="PTHR43283">
    <property type="entry name" value="BETA-LACTAMASE-RELATED"/>
    <property type="match status" value="1"/>
</dbReference>
<organism evidence="3 4">
    <name type="scientific">Neolewinella xylanilytica</name>
    <dbReference type="NCBI Taxonomy" id="1514080"/>
    <lineage>
        <taxon>Bacteria</taxon>
        <taxon>Pseudomonadati</taxon>
        <taxon>Bacteroidota</taxon>
        <taxon>Saprospiria</taxon>
        <taxon>Saprospirales</taxon>
        <taxon>Lewinellaceae</taxon>
        <taxon>Neolewinella</taxon>
    </lineage>
</organism>
<evidence type="ECO:0000313" key="3">
    <source>
        <dbReference type="EMBL" id="PPK88188.1"/>
    </source>
</evidence>
<evidence type="ECO:0000313" key="4">
    <source>
        <dbReference type="Proteomes" id="UP000237662"/>
    </source>
</evidence>
<comment type="caution">
    <text evidence="3">The sequence shown here is derived from an EMBL/GenBank/DDBJ whole genome shotgun (WGS) entry which is preliminary data.</text>
</comment>
<dbReference type="InterPro" id="IPR001466">
    <property type="entry name" value="Beta-lactam-related"/>
</dbReference>
<reference evidence="3 4" key="1">
    <citation type="submission" date="2018-02" db="EMBL/GenBank/DDBJ databases">
        <title>Genomic Encyclopedia of Archaeal and Bacterial Type Strains, Phase II (KMG-II): from individual species to whole genera.</title>
        <authorList>
            <person name="Goeker M."/>
        </authorList>
    </citation>
    <scope>NUCLEOTIDE SEQUENCE [LARGE SCALE GENOMIC DNA]</scope>
    <source>
        <strain evidence="3 4">DSM 29526</strain>
    </source>
</reference>
<gene>
    <name evidence="3" type="ORF">CLV84_1153</name>
</gene>
<dbReference type="InterPro" id="IPR012338">
    <property type="entry name" value="Beta-lactam/transpept-like"/>
</dbReference>
<proteinExistence type="predicted"/>
<sequence>MRFILLLCWSLLPLLGSVRAQDLYFPPVVGNEWEQLDPGTLDYDPERIEALYGFLDRTNTKAFVLLYKGRIVLDHYMNGFGADSLHYWASAGKTLLSAAVGIAAEEGHLELDAASSTYLGTGWTQCSPGAEADITVLDHLRMTTGLDDTGDFFCTDAACLTCLAEPGTRWAYYNAPFTKLHDVLAAATGQTPTQFIRQRFRATTGIAGGYVSLGPYNEVFLSTPRVMARFGLLLLNRGAWAGEQIIPAAYHARMTTPSQSINASYGLLTWLNGQSTHMLNGSREVYTGPLLPAAPADTYFAAGKNGQFINVAPSQQLVWVRVGGSPTEAEDYVATVYNDEIWGYVNRLRKSTSTALGLQRQAPRLAVAPNPAVHEVRLTAEEPPSSVVIYDATGRRVSFLEPKLATVSVSVRELPAGPYRLVCFWADGRRADRTLSVVH</sequence>
<dbReference type="Pfam" id="PF00144">
    <property type="entry name" value="Beta-lactamase"/>
    <property type="match status" value="1"/>
</dbReference>
<accession>A0A2S6I9M4</accession>
<keyword evidence="4" id="KW-1185">Reference proteome</keyword>
<protein>
    <submittedName>
        <fullName evidence="3">CubicO group peptidase (Beta-lactamase class C family)</fullName>
    </submittedName>
</protein>
<dbReference type="InterPro" id="IPR050789">
    <property type="entry name" value="Diverse_Enzym_Activities"/>
</dbReference>
<evidence type="ECO:0000256" key="1">
    <source>
        <dbReference type="SAM" id="SignalP"/>
    </source>
</evidence>
<dbReference type="AlphaFoldDB" id="A0A2S6I9M4"/>
<feature type="signal peptide" evidence="1">
    <location>
        <begin position="1"/>
        <end position="20"/>
    </location>
</feature>
<dbReference type="PANTHER" id="PTHR43283:SF7">
    <property type="entry name" value="BETA-LACTAMASE-RELATED DOMAIN-CONTAINING PROTEIN"/>
    <property type="match status" value="1"/>
</dbReference>
<dbReference type="EMBL" id="PTJC01000005">
    <property type="protein sequence ID" value="PPK88188.1"/>
    <property type="molecule type" value="Genomic_DNA"/>
</dbReference>
<evidence type="ECO:0000259" key="2">
    <source>
        <dbReference type="Pfam" id="PF00144"/>
    </source>
</evidence>